<organism evidence="2 3">
    <name type="scientific">Polaribacter filamentus</name>
    <dbReference type="NCBI Taxonomy" id="53483"/>
    <lineage>
        <taxon>Bacteria</taxon>
        <taxon>Pseudomonadati</taxon>
        <taxon>Bacteroidota</taxon>
        <taxon>Flavobacteriia</taxon>
        <taxon>Flavobacteriales</taxon>
        <taxon>Flavobacteriaceae</taxon>
    </lineage>
</organism>
<protein>
    <submittedName>
        <fullName evidence="2">Uncharacterized protein</fullName>
    </submittedName>
</protein>
<keyword evidence="3" id="KW-1185">Reference proteome</keyword>
<feature type="compositionally biased region" description="Basic residues" evidence="1">
    <location>
        <begin position="11"/>
        <end position="23"/>
    </location>
</feature>
<sequence>MTITHEEHNKTLRNRHHKRSGRKLNIKSRLDIIYKSLFNKDHRNWLIKRTTDKNWYKEKLVQVGLKKPTPNS</sequence>
<dbReference type="AlphaFoldDB" id="A0A2S7KUF3"/>
<name>A0A2S7KUF3_9FLAO</name>
<proteinExistence type="predicted"/>
<feature type="compositionally biased region" description="Basic and acidic residues" evidence="1">
    <location>
        <begin position="1"/>
        <end position="10"/>
    </location>
</feature>
<evidence type="ECO:0000313" key="3">
    <source>
        <dbReference type="Proteomes" id="UP000239522"/>
    </source>
</evidence>
<reference evidence="2 3" key="1">
    <citation type="submission" date="2016-11" db="EMBL/GenBank/DDBJ databases">
        <title>Trade-off between light-utilization and light-protection in marine flavobacteria.</title>
        <authorList>
            <person name="Kumagai Y."/>
        </authorList>
    </citation>
    <scope>NUCLEOTIDE SEQUENCE [LARGE SCALE GENOMIC DNA]</scope>
    <source>
        <strain evidence="2 3">ATCC 700397</strain>
    </source>
</reference>
<dbReference type="Proteomes" id="UP000239522">
    <property type="component" value="Unassembled WGS sequence"/>
</dbReference>
<evidence type="ECO:0000256" key="1">
    <source>
        <dbReference type="SAM" id="MobiDB-lite"/>
    </source>
</evidence>
<gene>
    <name evidence="2" type="ORF">BST83_02355</name>
</gene>
<comment type="caution">
    <text evidence="2">The sequence shown here is derived from an EMBL/GenBank/DDBJ whole genome shotgun (WGS) entry which is preliminary data.</text>
</comment>
<evidence type="ECO:0000313" key="2">
    <source>
        <dbReference type="EMBL" id="PQB06153.1"/>
    </source>
</evidence>
<feature type="region of interest" description="Disordered" evidence="1">
    <location>
        <begin position="1"/>
        <end position="23"/>
    </location>
</feature>
<accession>A0A2S7KUF3</accession>
<dbReference type="EMBL" id="MQUA01000013">
    <property type="protein sequence ID" value="PQB06153.1"/>
    <property type="molecule type" value="Genomic_DNA"/>
</dbReference>
<dbReference type="RefSeq" id="WP_104808414.1">
    <property type="nucleotide sequence ID" value="NZ_MQUA01000013.1"/>
</dbReference>